<protein>
    <submittedName>
        <fullName evidence="1">24234_t:CDS:1</fullName>
    </submittedName>
</protein>
<dbReference type="Proteomes" id="UP000789759">
    <property type="component" value="Unassembled WGS sequence"/>
</dbReference>
<gene>
    <name evidence="1" type="ORF">CPELLU_LOCUS17682</name>
</gene>
<keyword evidence="2" id="KW-1185">Reference proteome</keyword>
<organism evidence="1 2">
    <name type="scientific">Cetraspora pellucida</name>
    <dbReference type="NCBI Taxonomy" id="1433469"/>
    <lineage>
        <taxon>Eukaryota</taxon>
        <taxon>Fungi</taxon>
        <taxon>Fungi incertae sedis</taxon>
        <taxon>Mucoromycota</taxon>
        <taxon>Glomeromycotina</taxon>
        <taxon>Glomeromycetes</taxon>
        <taxon>Diversisporales</taxon>
        <taxon>Gigasporaceae</taxon>
        <taxon>Cetraspora</taxon>
    </lineage>
</organism>
<proteinExistence type="predicted"/>
<comment type="caution">
    <text evidence="1">The sequence shown here is derived from an EMBL/GenBank/DDBJ whole genome shotgun (WGS) entry which is preliminary data.</text>
</comment>
<evidence type="ECO:0000313" key="2">
    <source>
        <dbReference type="Proteomes" id="UP000789759"/>
    </source>
</evidence>
<reference evidence="1" key="1">
    <citation type="submission" date="2021-06" db="EMBL/GenBank/DDBJ databases">
        <authorList>
            <person name="Kallberg Y."/>
            <person name="Tangrot J."/>
            <person name="Rosling A."/>
        </authorList>
    </citation>
    <scope>NUCLEOTIDE SEQUENCE</scope>
    <source>
        <strain evidence="1">FL966</strain>
    </source>
</reference>
<dbReference type="EMBL" id="CAJVQA010031051">
    <property type="protein sequence ID" value="CAG8800587.1"/>
    <property type="molecule type" value="Genomic_DNA"/>
</dbReference>
<feature type="non-terminal residue" evidence="1">
    <location>
        <position position="1"/>
    </location>
</feature>
<accession>A0A9N9PBA6</accession>
<sequence>MAPIYTLYNESTDAKNFQERGYKLDSSREHELESQCNELLFKTEFFANKYSEIMFFKAKLVNIKIELDSKVSELEHPKSEKISISVVGGDSKKNISKSRPEGSLLCNNNIFAVSKTSKNLKSSKINTEVTSK</sequence>
<dbReference type="OrthoDB" id="2376275at2759"/>
<evidence type="ECO:0000313" key="1">
    <source>
        <dbReference type="EMBL" id="CAG8800587.1"/>
    </source>
</evidence>
<name>A0A9N9PBA6_9GLOM</name>
<dbReference type="AlphaFoldDB" id="A0A9N9PBA6"/>